<dbReference type="EMBL" id="GL629997">
    <property type="protein sequence ID" value="EFW99245.1"/>
    <property type="molecule type" value="Genomic_DNA"/>
</dbReference>
<reference evidence="1 2" key="1">
    <citation type="journal article" date="2011" name="Proc. Natl. Acad. Sci. U.S.A.">
        <title>Genome and transcriptome analyses of the mountain pine beetle-fungal symbiont Grosmannia clavigera, a lodgepole pine pathogen.</title>
        <authorList>
            <person name="DiGuistini S."/>
            <person name="Wang Y."/>
            <person name="Liao N.Y."/>
            <person name="Taylor G."/>
            <person name="Tanguay P."/>
            <person name="Feau N."/>
            <person name="Henrissat B."/>
            <person name="Chan S.K."/>
            <person name="Hesse-Orce U."/>
            <person name="Alamouti S.M."/>
            <person name="Tsui C.K.M."/>
            <person name="Docking R.T."/>
            <person name="Levasseur A."/>
            <person name="Haridas S."/>
            <person name="Robertson G."/>
            <person name="Birol I."/>
            <person name="Holt R.A."/>
            <person name="Marra M.A."/>
            <person name="Hamelin R.C."/>
            <person name="Hirst M."/>
            <person name="Jones S.J.M."/>
            <person name="Bohlmann J."/>
            <person name="Breuil C."/>
        </authorList>
    </citation>
    <scope>NUCLEOTIDE SEQUENCE [LARGE SCALE GENOMIC DNA]</scope>
    <source>
        <strain evidence="2">kw1407 / UAMH 11150</strain>
    </source>
</reference>
<dbReference type="RefSeq" id="XP_014168728.1">
    <property type="nucleotide sequence ID" value="XM_014313253.1"/>
</dbReference>
<dbReference type="HOGENOM" id="CLU_2210336_0_0_1"/>
<organism evidence="2">
    <name type="scientific">Grosmannia clavigera (strain kw1407 / UAMH 11150)</name>
    <name type="common">Blue stain fungus</name>
    <name type="synonym">Graphiocladiella clavigera</name>
    <dbReference type="NCBI Taxonomy" id="655863"/>
    <lineage>
        <taxon>Eukaryota</taxon>
        <taxon>Fungi</taxon>
        <taxon>Dikarya</taxon>
        <taxon>Ascomycota</taxon>
        <taxon>Pezizomycotina</taxon>
        <taxon>Sordariomycetes</taxon>
        <taxon>Sordariomycetidae</taxon>
        <taxon>Ophiostomatales</taxon>
        <taxon>Ophiostomataceae</taxon>
        <taxon>Leptographium</taxon>
    </lineage>
</organism>
<sequence>MQGKIAHQQAGRCSRHTTVYEYSAKVDNVDNVDDTEHAKETGNLQRSVPEGVARRLALYTTHDVILSGAVEPVLPAVRQDGALYEHEPRSIGSAYSASCRRRVYSFS</sequence>
<gene>
    <name evidence="1" type="ORF">CMQ_5666</name>
</gene>
<accession>F0XT91</accession>
<evidence type="ECO:0000313" key="2">
    <source>
        <dbReference type="Proteomes" id="UP000007796"/>
    </source>
</evidence>
<dbReference type="GeneID" id="25979013"/>
<dbReference type="Proteomes" id="UP000007796">
    <property type="component" value="Unassembled WGS sequence"/>
</dbReference>
<dbReference type="AlphaFoldDB" id="F0XT91"/>
<proteinExistence type="predicted"/>
<evidence type="ECO:0000313" key="1">
    <source>
        <dbReference type="EMBL" id="EFW99245.1"/>
    </source>
</evidence>
<protein>
    <submittedName>
        <fullName evidence="1">Uncharacterized protein</fullName>
    </submittedName>
</protein>
<name>F0XT91_GROCL</name>
<keyword evidence="2" id="KW-1185">Reference proteome</keyword>
<dbReference type="InParanoid" id="F0XT91"/>